<gene>
    <name evidence="7" type="ORF">AAP_01269</name>
</gene>
<protein>
    <submittedName>
        <fullName evidence="7">Natural resistance-associated macrophage protein</fullName>
    </submittedName>
</protein>
<dbReference type="PRINTS" id="PR00447">
    <property type="entry name" value="NATRESASSCMP"/>
</dbReference>
<dbReference type="GO" id="GO:0030026">
    <property type="term" value="P:intracellular manganese ion homeostasis"/>
    <property type="evidence" value="ECO:0007669"/>
    <property type="project" value="TreeGrafter"/>
</dbReference>
<feature type="transmembrane region" description="Helical" evidence="6">
    <location>
        <begin position="659"/>
        <end position="682"/>
    </location>
</feature>
<sequence>MNCPSRNESPLSHPEWNQSPTPLTADLTTNQDLNGLVNARARSGSNAGGNGNGIGDGSGNGGGGGDPRLLAGRSGVGGDVKGRGDGDVGEGMRRGEEEEEGREERLSGGYVAADPTTASGGLHHRNNYHQQQDHDKDNSGAARSPPPSSTTSTPHPHPVTAAQIDTIDRAVRFESDTDDDVKKVPETEIDSKIDDEEITTAEITQTGHRRRGSVGAVSGVGSGSGSGSGDGHGSLKDRVKSWMPKKTTFGNEFQNDYVPPRSGPNDARKPHGFGEWAVYCMKILWKFARFIGPGFIVAVSYIDPGNYATAVQAGAEAQYHLLFMTLVSNIIAIFLQSLCVKLGTVTGLNLAEMCRLHLPRWLTYILYVLAELAIIATDVSEVVGAVIAWNLLCGIPLVAGCFITLAEVFLTLVLYRPNGSMMVLRVFEYFVMALVLGVVVCFCVQLSLIKDTSAGQVFKGYLPSHWIVDGNGIYLSCGILGATVMPHSLFLGSGIVQSRLKDYDVKHHYIDEKVEFGSIGGSEVKYRPSLLAIRSCLNYSICELSICLFTFALFVNSAILIVAGAFLFQNEEAGDADLFGIYNLMRDTISKGAATTFAIALLLSGISAGMVCTISGQFISEGMLNWKMKPWIRRVTTRGISVIPAVIISAAVGRSGMNTTLTACQVVLSAILPFVSAPLLYFTGRNKFMTVRTNDAGTRTFPLPQPVDRAGSVSSSQEGASTGVQVRPAPGRQDSVATYETEYDDDATLNAGDGTRYVGMRNHPLVSTLAFLLWVVVVVMNVANIVLVGLGKA</sequence>
<evidence type="ECO:0000256" key="1">
    <source>
        <dbReference type="ARBA" id="ARBA00004141"/>
    </source>
</evidence>
<feature type="compositionally biased region" description="Gly residues" evidence="5">
    <location>
        <begin position="218"/>
        <end position="232"/>
    </location>
</feature>
<feature type="transmembrane region" description="Helical" evidence="6">
    <location>
        <begin position="544"/>
        <end position="568"/>
    </location>
</feature>
<name>A0A162IMM9_9EURO</name>
<organism evidence="7 8">
    <name type="scientific">Ascosphaera apis ARSEF 7405</name>
    <dbReference type="NCBI Taxonomy" id="392613"/>
    <lineage>
        <taxon>Eukaryota</taxon>
        <taxon>Fungi</taxon>
        <taxon>Dikarya</taxon>
        <taxon>Ascomycota</taxon>
        <taxon>Pezizomycotina</taxon>
        <taxon>Eurotiomycetes</taxon>
        <taxon>Eurotiomycetidae</taxon>
        <taxon>Onygenales</taxon>
        <taxon>Ascosphaeraceae</taxon>
        <taxon>Ascosphaera</taxon>
    </lineage>
</organism>
<feature type="transmembrane region" description="Helical" evidence="6">
    <location>
        <begin position="473"/>
        <end position="496"/>
    </location>
</feature>
<dbReference type="NCBIfam" id="TIGR01197">
    <property type="entry name" value="nramp"/>
    <property type="match status" value="1"/>
</dbReference>
<dbReference type="VEuPathDB" id="FungiDB:AAP_01269"/>
<feature type="transmembrane region" description="Helical" evidence="6">
    <location>
        <begin position="319"/>
        <end position="340"/>
    </location>
</feature>
<evidence type="ECO:0000313" key="7">
    <source>
        <dbReference type="EMBL" id="KZZ95593.1"/>
    </source>
</evidence>
<keyword evidence="4 6" id="KW-0472">Membrane</keyword>
<evidence type="ECO:0000256" key="3">
    <source>
        <dbReference type="ARBA" id="ARBA00022989"/>
    </source>
</evidence>
<dbReference type="EMBL" id="AZGZ01000004">
    <property type="protein sequence ID" value="KZZ95593.1"/>
    <property type="molecule type" value="Genomic_DNA"/>
</dbReference>
<dbReference type="GO" id="GO:0034755">
    <property type="term" value="P:iron ion transmembrane transport"/>
    <property type="evidence" value="ECO:0007669"/>
    <property type="project" value="TreeGrafter"/>
</dbReference>
<keyword evidence="8" id="KW-1185">Reference proteome</keyword>
<feature type="compositionally biased region" description="Polar residues" evidence="5">
    <location>
        <begin position="1"/>
        <end position="33"/>
    </location>
</feature>
<dbReference type="OrthoDB" id="409173at2759"/>
<keyword evidence="3 6" id="KW-1133">Transmembrane helix</keyword>
<feature type="compositionally biased region" description="Polar residues" evidence="5">
    <location>
        <begin position="712"/>
        <end position="724"/>
    </location>
</feature>
<dbReference type="GO" id="GO:0005886">
    <property type="term" value="C:plasma membrane"/>
    <property type="evidence" value="ECO:0007669"/>
    <property type="project" value="TreeGrafter"/>
</dbReference>
<dbReference type="Pfam" id="PF01566">
    <property type="entry name" value="Nramp"/>
    <property type="match status" value="1"/>
</dbReference>
<comment type="subcellular location">
    <subcellularLocation>
        <location evidence="1">Membrane</location>
        <topology evidence="1">Multi-pass membrane protein</topology>
    </subcellularLocation>
</comment>
<dbReference type="NCBIfam" id="NF037982">
    <property type="entry name" value="Nramp_1"/>
    <property type="match status" value="1"/>
</dbReference>
<evidence type="ECO:0000256" key="6">
    <source>
        <dbReference type="SAM" id="Phobius"/>
    </source>
</evidence>
<feature type="compositionally biased region" description="Gly residues" evidence="5">
    <location>
        <begin position="46"/>
        <end position="66"/>
    </location>
</feature>
<feature type="compositionally biased region" description="Basic and acidic residues" evidence="5">
    <location>
        <begin position="166"/>
        <end position="192"/>
    </location>
</feature>
<dbReference type="PANTHER" id="PTHR11706">
    <property type="entry name" value="SOLUTE CARRIER PROTEIN FAMILY 11 MEMBER"/>
    <property type="match status" value="1"/>
</dbReference>
<feature type="compositionally biased region" description="Basic and acidic residues" evidence="5">
    <location>
        <begin position="80"/>
        <end position="106"/>
    </location>
</feature>
<proteinExistence type="predicted"/>
<accession>A0A162IMM9</accession>
<feature type="transmembrane region" description="Helical" evidence="6">
    <location>
        <begin position="765"/>
        <end position="790"/>
    </location>
</feature>
<dbReference type="PANTHER" id="PTHR11706:SF101">
    <property type="entry name" value="MANGANESE TRANSPORTER SMF1"/>
    <property type="match status" value="1"/>
</dbReference>
<feature type="transmembrane region" description="Helical" evidence="6">
    <location>
        <begin position="588"/>
        <end position="614"/>
    </location>
</feature>
<evidence type="ECO:0000256" key="4">
    <source>
        <dbReference type="ARBA" id="ARBA00023136"/>
    </source>
</evidence>
<dbReference type="Proteomes" id="UP000242877">
    <property type="component" value="Unassembled WGS sequence"/>
</dbReference>
<feature type="region of interest" description="Disordered" evidence="5">
    <location>
        <begin position="700"/>
        <end position="732"/>
    </location>
</feature>
<dbReference type="InterPro" id="IPR001046">
    <property type="entry name" value="NRAMP_fam"/>
</dbReference>
<feature type="transmembrane region" description="Helical" evidence="6">
    <location>
        <begin position="635"/>
        <end position="653"/>
    </location>
</feature>
<comment type="caution">
    <text evidence="7">The sequence shown here is derived from an EMBL/GenBank/DDBJ whole genome shotgun (WGS) entry which is preliminary data.</text>
</comment>
<feature type="transmembrane region" description="Helical" evidence="6">
    <location>
        <begin position="361"/>
        <end position="380"/>
    </location>
</feature>
<feature type="transmembrane region" description="Helical" evidence="6">
    <location>
        <begin position="427"/>
        <end position="449"/>
    </location>
</feature>
<reference evidence="7 8" key="1">
    <citation type="journal article" date="2016" name="Genome Biol. Evol.">
        <title>Divergent and convergent evolution of fungal pathogenicity.</title>
        <authorList>
            <person name="Shang Y."/>
            <person name="Xiao G."/>
            <person name="Zheng P."/>
            <person name="Cen K."/>
            <person name="Zhan S."/>
            <person name="Wang C."/>
        </authorList>
    </citation>
    <scope>NUCLEOTIDE SEQUENCE [LARGE SCALE GENOMIC DNA]</scope>
    <source>
        <strain evidence="7 8">ARSEF 7405</strain>
    </source>
</reference>
<evidence type="ECO:0000313" key="8">
    <source>
        <dbReference type="Proteomes" id="UP000242877"/>
    </source>
</evidence>
<evidence type="ECO:0000256" key="2">
    <source>
        <dbReference type="ARBA" id="ARBA00022692"/>
    </source>
</evidence>
<evidence type="ECO:0000256" key="5">
    <source>
        <dbReference type="SAM" id="MobiDB-lite"/>
    </source>
</evidence>
<dbReference type="AlphaFoldDB" id="A0A162IMM9"/>
<feature type="transmembrane region" description="Helical" evidence="6">
    <location>
        <begin position="386"/>
        <end position="415"/>
    </location>
</feature>
<dbReference type="GO" id="GO:0015086">
    <property type="term" value="F:cadmium ion transmembrane transporter activity"/>
    <property type="evidence" value="ECO:0007669"/>
    <property type="project" value="TreeGrafter"/>
</dbReference>
<keyword evidence="2 6" id="KW-0812">Transmembrane</keyword>
<dbReference type="GO" id="GO:0005384">
    <property type="term" value="F:manganese ion transmembrane transporter activity"/>
    <property type="evidence" value="ECO:0007669"/>
    <property type="project" value="TreeGrafter"/>
</dbReference>
<feature type="region of interest" description="Disordered" evidence="5">
    <location>
        <begin position="1"/>
        <end position="237"/>
    </location>
</feature>